<feature type="region of interest" description="Disordered" evidence="1">
    <location>
        <begin position="405"/>
        <end position="437"/>
    </location>
</feature>
<sequence length="485" mass="52888">MALHQRRQRRTGFPAGRRHQQAGDRQAIARGSPRQFAYVAMRPTGHFRVMVAAHRQRGALLQPDFRRLGVADAQVGAAPAARGGERSEGNLRPRQFRPAAMGGIQPQESAAHAALAQPQQVFVVLPARQPQRTVPVRTQHRALAAADGMHGQVGGHAVLTQVHVQQPRTVGRPLQRVRRCARFQQRQLRAAASIHQYHLRAVPEVVQRGALRYTQRQRAPIRRPRQVMHLLPGRAQHARLTAAQVAQPDAAEGGGMVHALRIVTGLACGRGGRIGNIGRQVGDARTVAGHLEGADIAHCAGQQLRCIAQRIHAPDLRAGQRRSIRIGGQRAGGNEVQVAAVGAPARMLVAGTVCGRQFLRGGLAMGRHPPNAAAWRLALRLWRADRIGDAAAIGADLRVAHHLQRHDRLRGRQHRRRRRGSQRRQRDRHARAGVPYPVQQQAHAGLPCVVGDSRCWRTHSAPRPIASRASADTAIASMKLCGAPG</sequence>
<feature type="region of interest" description="Disordered" evidence="1">
    <location>
        <begin position="1"/>
        <end position="30"/>
    </location>
</feature>
<organism evidence="2 3">
    <name type="scientific">Stenotrophomonas maltophilia</name>
    <name type="common">Pseudomonas maltophilia</name>
    <name type="synonym">Xanthomonas maltophilia</name>
    <dbReference type="NCBI Taxonomy" id="40324"/>
    <lineage>
        <taxon>Bacteria</taxon>
        <taxon>Pseudomonadati</taxon>
        <taxon>Pseudomonadota</taxon>
        <taxon>Gammaproteobacteria</taxon>
        <taxon>Lysobacterales</taxon>
        <taxon>Lysobacteraceae</taxon>
        <taxon>Stenotrophomonas</taxon>
        <taxon>Stenotrophomonas maltophilia group</taxon>
    </lineage>
</organism>
<proteinExistence type="predicted"/>
<accession>A0A7V8JLB2</accession>
<dbReference type="Proteomes" id="UP000487117">
    <property type="component" value="Unassembled WGS sequence"/>
</dbReference>
<reference evidence="3" key="1">
    <citation type="journal article" date="2020" name="MBio">
        <title>Horizontal gene transfer to a defensive symbiont with a reduced genome amongst a multipartite beetle microbiome.</title>
        <authorList>
            <person name="Waterworth S.C."/>
            <person name="Florez L.V."/>
            <person name="Rees E.R."/>
            <person name="Hertweck C."/>
            <person name="Kaltenpoth M."/>
            <person name="Kwan J.C."/>
        </authorList>
    </citation>
    <scope>NUCLEOTIDE SEQUENCE [LARGE SCALE GENOMIC DNA]</scope>
</reference>
<evidence type="ECO:0000313" key="2">
    <source>
        <dbReference type="EMBL" id="KAF1014958.1"/>
    </source>
</evidence>
<name>A0A7V8JLB2_STEMA</name>
<comment type="caution">
    <text evidence="2">The sequence shown here is derived from an EMBL/GenBank/DDBJ whole genome shotgun (WGS) entry which is preliminary data.</text>
</comment>
<gene>
    <name evidence="2" type="ORF">GAK31_02445</name>
</gene>
<dbReference type="AlphaFoldDB" id="A0A7V8JLB2"/>
<feature type="compositionally biased region" description="Basic residues" evidence="1">
    <location>
        <begin position="405"/>
        <end position="431"/>
    </location>
</feature>
<feature type="compositionally biased region" description="Basic residues" evidence="1">
    <location>
        <begin position="1"/>
        <end position="20"/>
    </location>
</feature>
<protein>
    <submittedName>
        <fullName evidence="2">Uncharacterized protein</fullName>
    </submittedName>
</protein>
<dbReference type="EMBL" id="WNDS01000003">
    <property type="protein sequence ID" value="KAF1014958.1"/>
    <property type="molecule type" value="Genomic_DNA"/>
</dbReference>
<evidence type="ECO:0000256" key="1">
    <source>
        <dbReference type="SAM" id="MobiDB-lite"/>
    </source>
</evidence>
<evidence type="ECO:0000313" key="3">
    <source>
        <dbReference type="Proteomes" id="UP000487117"/>
    </source>
</evidence>